<dbReference type="InterPro" id="IPR028908">
    <property type="entry name" value="Tox-PL_dom"/>
</dbReference>
<sequence length="785" mass="82381">MAGAHLPGAVPGGGGIHLDGARLAGGPAPSRTPSADHAPGSPDDLSGGQAPGTDTPPAAAPSAGGAVPPMMSGAGGGFTPGPVRSGGRPGAEPHQSPPPAPAGKPAHSPSSVSTPATGGAKLGPVRPRGERAGTGAGDGVHPAPKPSEFSGAGREEAPPAYTPTDEPAPVEKPGHDGASAPEHRTETESGDKSGIAAPHDHDPSTAHDQDTPHTAPDDTPHHENDNTSGPHHDQDTSPHHEPEPEPRPEAEPHRPATDDRPLGTEGGLTEPTPEDHERIKLAVPLNEDGTPQRHPDPTEGKWLAAINGDGPGTSGRNNNCVDATLALLDTFHGHPTAAAARTPDHDANGNPSDLGELGGRDRMENNLGAKFSDLGDGPAAFDRLEDTLRRNGHGSSAAITTSDADGRSHSWGAVNHNGKITYVDGQTGESSDKPLHNGDNGVFAIPLTPDRLPTEPTPHADPNHDPANDRRAPERPGTAERRPGWNVPVDPAYERTPQDYLADGGERYLYRAIRIEPQWKKSYDGLKLVEADGSVGTPEAYQRLTGWDGQTNIGPGDMAATATVAFHVSGENAATQYISFSPNLEKSLYYSANDFKKGMDGESGNTVRPLDKWAPVIKIDVNQLNAGNKLIDLSRDDIRNLTDLAEKPLIAELAKGDREVLVVGEIPGAAVVEVHGVEPRIEGMTAAEKGRFLGDLRSRPHAEDPRRAAWEAAFAEKVPPHFARHFEPVIVDEPPYVPYVPLAEKRKAARQEAEMRNAGAQGGSASKAKKAKKANTSMLSFDFDE</sequence>
<feature type="compositionally biased region" description="Polar residues" evidence="1">
    <location>
        <begin position="393"/>
        <end position="403"/>
    </location>
</feature>
<feature type="compositionally biased region" description="Basic and acidic residues" evidence="1">
    <location>
        <begin position="290"/>
        <end position="299"/>
    </location>
</feature>
<feature type="region of interest" description="Disordered" evidence="1">
    <location>
        <begin position="1"/>
        <end position="317"/>
    </location>
</feature>
<dbReference type="Pfam" id="PF15644">
    <property type="entry name" value="Gln_amidase"/>
    <property type="match status" value="1"/>
</dbReference>
<dbReference type="EMBL" id="BAAANT010000014">
    <property type="protein sequence ID" value="GAA2143560.1"/>
    <property type="molecule type" value="Genomic_DNA"/>
</dbReference>
<evidence type="ECO:0000259" key="2">
    <source>
        <dbReference type="Pfam" id="PF15644"/>
    </source>
</evidence>
<feature type="compositionally biased region" description="Basic and acidic residues" evidence="1">
    <location>
        <begin position="461"/>
        <end position="483"/>
    </location>
</feature>
<dbReference type="Proteomes" id="UP001422759">
    <property type="component" value="Unassembled WGS sequence"/>
</dbReference>
<keyword evidence="4" id="KW-1185">Reference proteome</keyword>
<proteinExistence type="predicted"/>
<protein>
    <recommendedName>
        <fullName evidence="2">Tox-PL domain-containing protein</fullName>
    </recommendedName>
</protein>
<feature type="region of interest" description="Disordered" evidence="1">
    <location>
        <begin position="747"/>
        <end position="785"/>
    </location>
</feature>
<comment type="caution">
    <text evidence="3">The sequence shown here is derived from an EMBL/GenBank/DDBJ whole genome shotgun (WGS) entry which is preliminary data.</text>
</comment>
<feature type="compositionally biased region" description="Basic and acidic residues" evidence="1">
    <location>
        <begin position="198"/>
        <end position="262"/>
    </location>
</feature>
<evidence type="ECO:0000256" key="1">
    <source>
        <dbReference type="SAM" id="MobiDB-lite"/>
    </source>
</evidence>
<feature type="domain" description="Tox-PL" evidence="2">
    <location>
        <begin position="318"/>
        <end position="428"/>
    </location>
</feature>
<feature type="compositionally biased region" description="Basic and acidic residues" evidence="1">
    <location>
        <begin position="181"/>
        <end position="191"/>
    </location>
</feature>
<gene>
    <name evidence="3" type="ORF">GCM10009760_30110</name>
</gene>
<evidence type="ECO:0000313" key="4">
    <source>
        <dbReference type="Proteomes" id="UP001422759"/>
    </source>
</evidence>
<reference evidence="4" key="1">
    <citation type="journal article" date="2019" name="Int. J. Syst. Evol. Microbiol.">
        <title>The Global Catalogue of Microorganisms (GCM) 10K type strain sequencing project: providing services to taxonomists for standard genome sequencing and annotation.</title>
        <authorList>
            <consortium name="The Broad Institute Genomics Platform"/>
            <consortium name="The Broad Institute Genome Sequencing Center for Infectious Disease"/>
            <person name="Wu L."/>
            <person name="Ma J."/>
        </authorList>
    </citation>
    <scope>NUCLEOTIDE SEQUENCE [LARGE SCALE GENOMIC DNA]</scope>
    <source>
        <strain evidence="4">JCM 14560</strain>
    </source>
</reference>
<feature type="compositionally biased region" description="Low complexity" evidence="1">
    <location>
        <begin position="47"/>
        <end position="69"/>
    </location>
</feature>
<organism evidence="3 4">
    <name type="scientific">Kitasatospora kazusensis</name>
    <dbReference type="NCBI Taxonomy" id="407974"/>
    <lineage>
        <taxon>Bacteria</taxon>
        <taxon>Bacillati</taxon>
        <taxon>Actinomycetota</taxon>
        <taxon>Actinomycetes</taxon>
        <taxon>Kitasatosporales</taxon>
        <taxon>Streptomycetaceae</taxon>
        <taxon>Kitasatospora</taxon>
    </lineage>
</organism>
<feature type="region of interest" description="Disordered" evidence="1">
    <location>
        <begin position="392"/>
        <end position="491"/>
    </location>
</feature>
<evidence type="ECO:0000313" key="3">
    <source>
        <dbReference type="EMBL" id="GAA2143560.1"/>
    </source>
</evidence>
<accession>A0ABP5LC93</accession>
<name>A0ABP5LC93_9ACTN</name>
<feature type="region of interest" description="Disordered" evidence="1">
    <location>
        <begin position="337"/>
        <end position="359"/>
    </location>
</feature>